<dbReference type="NCBIfam" id="NF004811">
    <property type="entry name" value="PRK06158.1"/>
    <property type="match status" value="1"/>
</dbReference>
<evidence type="ECO:0000313" key="4">
    <source>
        <dbReference type="Proteomes" id="UP001550044"/>
    </source>
</evidence>
<organism evidence="3 4">
    <name type="scientific">Streptomyces sp. 900116325</name>
    <dbReference type="NCBI Taxonomy" id="3154295"/>
    <lineage>
        <taxon>Bacteria</taxon>
        <taxon>Bacillati</taxon>
        <taxon>Actinomycetota</taxon>
        <taxon>Actinomycetes</taxon>
        <taxon>Kitasatosporales</taxon>
        <taxon>Streptomycetaceae</taxon>
        <taxon>Streptomyces</taxon>
    </lineage>
</organism>
<dbReference type="RefSeq" id="WP_356497855.1">
    <property type="nucleotide sequence ID" value="NZ_JBEXEF010000004.1"/>
</dbReference>
<dbReference type="EMBL" id="JBEXIP010000012">
    <property type="protein sequence ID" value="MET8434589.1"/>
    <property type="molecule type" value="Genomic_DNA"/>
</dbReference>
<accession>A0ABV2U9S5</accession>
<dbReference type="InterPro" id="IPR002155">
    <property type="entry name" value="Thiolase"/>
</dbReference>
<dbReference type="InterPro" id="IPR055140">
    <property type="entry name" value="Thiolase_C_2"/>
</dbReference>
<proteinExistence type="predicted"/>
<feature type="domain" description="Thiolase C-terminal" evidence="2">
    <location>
        <begin position="237"/>
        <end position="383"/>
    </location>
</feature>
<feature type="region of interest" description="Disordered" evidence="1">
    <location>
        <begin position="112"/>
        <end position="132"/>
    </location>
</feature>
<reference evidence="3 4" key="1">
    <citation type="submission" date="2024-06" db="EMBL/GenBank/DDBJ databases">
        <title>The Natural Products Discovery Center: Release of the First 8490 Sequenced Strains for Exploring Actinobacteria Biosynthetic Diversity.</title>
        <authorList>
            <person name="Kalkreuter E."/>
            <person name="Kautsar S.A."/>
            <person name="Yang D."/>
            <person name="Bader C.D."/>
            <person name="Teijaro C.N."/>
            <person name="Fluegel L."/>
            <person name="Davis C.M."/>
            <person name="Simpson J.R."/>
            <person name="Lauterbach L."/>
            <person name="Steele A.D."/>
            <person name="Gui C."/>
            <person name="Meng S."/>
            <person name="Li G."/>
            <person name="Viehrig K."/>
            <person name="Ye F."/>
            <person name="Su P."/>
            <person name="Kiefer A.F."/>
            <person name="Nichols A."/>
            <person name="Cepeda A.J."/>
            <person name="Yan W."/>
            <person name="Fan B."/>
            <person name="Jiang Y."/>
            <person name="Adhikari A."/>
            <person name="Zheng C.-J."/>
            <person name="Schuster L."/>
            <person name="Cowan T.M."/>
            <person name="Smanski M.J."/>
            <person name="Chevrette M.G."/>
            <person name="De Carvalho L.P.S."/>
            <person name="Shen B."/>
        </authorList>
    </citation>
    <scope>NUCLEOTIDE SEQUENCE [LARGE SCALE GENOMIC DNA]</scope>
    <source>
        <strain evidence="3 4">NPDC005137</strain>
    </source>
</reference>
<dbReference type="PANTHER" id="PTHR42870:SF1">
    <property type="entry name" value="NON-SPECIFIC LIPID-TRANSFER PROTEIN-LIKE 2"/>
    <property type="match status" value="1"/>
</dbReference>
<dbReference type="SUPFAM" id="SSF53901">
    <property type="entry name" value="Thiolase-like"/>
    <property type="match status" value="2"/>
</dbReference>
<dbReference type="PANTHER" id="PTHR42870">
    <property type="entry name" value="ACETYL-COA C-ACETYLTRANSFERASE"/>
    <property type="match status" value="1"/>
</dbReference>
<evidence type="ECO:0000259" key="2">
    <source>
        <dbReference type="Pfam" id="PF22691"/>
    </source>
</evidence>
<dbReference type="Proteomes" id="UP001550044">
    <property type="component" value="Unassembled WGS sequence"/>
</dbReference>
<dbReference type="Pfam" id="PF22691">
    <property type="entry name" value="Thiolase_C_1"/>
    <property type="match status" value="1"/>
</dbReference>
<evidence type="ECO:0000256" key="1">
    <source>
        <dbReference type="SAM" id="MobiDB-lite"/>
    </source>
</evidence>
<dbReference type="Gene3D" id="3.40.47.10">
    <property type="match status" value="1"/>
</dbReference>
<sequence>MRARRRAAIVGVAESEVGRTPHLTVLSQQARASRAALAEAGLGPKDVDALFVAGNWSWAPALTLAEYLGLQPDYLDGTNIGGSSFEAHLGHAAAAIEAGMIDVALITYGSTQRSNRSRNAPRPPASLTEQFDRPYGLPQPVGAYALAANRYLHQYGATGEQLAEVAVSARQWAALNPDAYHRHPITVDDVLDSPMISDPLHLLDCCLVTDGGGAVVVAAEDRWPDVDTRPVVVLGHGETTTHSSIAQMPDLTVTGAARSGPAAMKMADVTHDDLDLLEIYDSFTITVLLTLESLGFCKPGEAGDFVAHGRTAPGGPVPMNTNGGGLSYTHPGMYGIFLLIEATRQLRHDFADDPRRQVDGAGLALVHGTGGVLSSTSTVVLGRS</sequence>
<evidence type="ECO:0000313" key="3">
    <source>
        <dbReference type="EMBL" id="MET8434589.1"/>
    </source>
</evidence>
<dbReference type="PIRSF" id="PIRSF000429">
    <property type="entry name" value="Ac-CoA_Ac_transf"/>
    <property type="match status" value="1"/>
</dbReference>
<gene>
    <name evidence="3" type="ORF">ABZV61_17645</name>
</gene>
<dbReference type="CDD" id="cd00829">
    <property type="entry name" value="SCP-x_thiolase"/>
    <property type="match status" value="1"/>
</dbReference>
<protein>
    <submittedName>
        <fullName evidence="3">Acetyl-CoA acetyltransferase</fullName>
    </submittedName>
</protein>
<keyword evidence="4" id="KW-1185">Reference proteome</keyword>
<dbReference type="InterPro" id="IPR016039">
    <property type="entry name" value="Thiolase-like"/>
</dbReference>
<comment type="caution">
    <text evidence="3">The sequence shown here is derived from an EMBL/GenBank/DDBJ whole genome shotgun (WGS) entry which is preliminary data.</text>
</comment>
<name>A0ABV2U9S5_9ACTN</name>